<keyword evidence="5 6" id="KW-0694">RNA-binding</keyword>
<keyword evidence="8" id="KW-1185">Reference proteome</keyword>
<dbReference type="PANTHER" id="PTHR33992:SF1">
    <property type="entry name" value="RIBONUCLEASE P PROTEIN COMPONENT"/>
    <property type="match status" value="1"/>
</dbReference>
<dbReference type="EC" id="3.1.26.5" evidence="6"/>
<keyword evidence="2 6" id="KW-0540">Nuclease</keyword>
<accession>A0ABQ2XCV9</accession>
<gene>
    <name evidence="6" type="primary">rnpA</name>
    <name evidence="7" type="ORF">GCM10011282_16360</name>
</gene>
<protein>
    <recommendedName>
        <fullName evidence="6">Ribonuclease P protein component</fullName>
        <shortName evidence="6">RNase P protein</shortName>
        <shortName evidence="6">RNaseP protein</shortName>
        <ecNumber evidence="6">3.1.26.5</ecNumber>
    </recommendedName>
    <alternativeName>
        <fullName evidence="6">Protein C5</fullName>
    </alternativeName>
</protein>
<comment type="catalytic activity">
    <reaction evidence="6">
        <text>Endonucleolytic cleavage of RNA, removing 5'-extranucleotides from tRNA precursor.</text>
        <dbReference type="EC" id="3.1.26.5"/>
    </reaction>
</comment>
<evidence type="ECO:0000313" key="8">
    <source>
        <dbReference type="Proteomes" id="UP000620127"/>
    </source>
</evidence>
<evidence type="ECO:0000256" key="1">
    <source>
        <dbReference type="ARBA" id="ARBA00022694"/>
    </source>
</evidence>
<evidence type="ECO:0000256" key="6">
    <source>
        <dbReference type="HAMAP-Rule" id="MF_00227"/>
    </source>
</evidence>
<keyword evidence="1 6" id="KW-0819">tRNA processing</keyword>
<evidence type="ECO:0000256" key="2">
    <source>
        <dbReference type="ARBA" id="ARBA00022722"/>
    </source>
</evidence>
<evidence type="ECO:0000256" key="3">
    <source>
        <dbReference type="ARBA" id="ARBA00022759"/>
    </source>
</evidence>
<comment type="caution">
    <text evidence="7">The sequence shown here is derived from an EMBL/GenBank/DDBJ whole genome shotgun (WGS) entry which is preliminary data.</text>
</comment>
<proteinExistence type="inferred from homology"/>
<dbReference type="EMBL" id="BMYT01000002">
    <property type="protein sequence ID" value="GGX10789.1"/>
    <property type="molecule type" value="Genomic_DNA"/>
</dbReference>
<comment type="subunit">
    <text evidence="6">Consists of a catalytic RNA component (M1 or rnpB) and a protein subunit.</text>
</comment>
<name>A0ABQ2XCV9_9BURK</name>
<keyword evidence="4 6" id="KW-0378">Hydrolase</keyword>
<dbReference type="SUPFAM" id="SSF54211">
    <property type="entry name" value="Ribosomal protein S5 domain 2-like"/>
    <property type="match status" value="1"/>
</dbReference>
<dbReference type="Pfam" id="PF00825">
    <property type="entry name" value="Ribonuclease_P"/>
    <property type="match status" value="1"/>
</dbReference>
<dbReference type="PANTHER" id="PTHR33992">
    <property type="entry name" value="RIBONUCLEASE P PROTEIN COMPONENT"/>
    <property type="match status" value="1"/>
</dbReference>
<evidence type="ECO:0000256" key="5">
    <source>
        <dbReference type="ARBA" id="ARBA00022884"/>
    </source>
</evidence>
<comment type="function">
    <text evidence="6">RNaseP catalyzes the removal of the 5'-leader sequence from pre-tRNA to produce the mature 5'-terminus. It can also cleave other RNA substrates such as 4.5S RNA. The protein component plays an auxiliary but essential role in vivo by binding to the 5'-leader sequence and broadening the substrate specificity of the ribozyme.</text>
</comment>
<evidence type="ECO:0000256" key="4">
    <source>
        <dbReference type="ARBA" id="ARBA00022801"/>
    </source>
</evidence>
<dbReference type="HAMAP" id="MF_00227">
    <property type="entry name" value="RNase_P"/>
    <property type="match status" value="1"/>
</dbReference>
<dbReference type="InterPro" id="IPR014721">
    <property type="entry name" value="Ribsml_uS5_D2-typ_fold_subgr"/>
</dbReference>
<comment type="similarity">
    <text evidence="6">Belongs to the RnpA family.</text>
</comment>
<evidence type="ECO:0000313" key="7">
    <source>
        <dbReference type="EMBL" id="GGX10789.1"/>
    </source>
</evidence>
<reference evidence="8" key="1">
    <citation type="journal article" date="2019" name="Int. J. Syst. Evol. Microbiol.">
        <title>The Global Catalogue of Microorganisms (GCM) 10K type strain sequencing project: providing services to taxonomists for standard genome sequencing and annotation.</title>
        <authorList>
            <consortium name="The Broad Institute Genomics Platform"/>
            <consortium name="The Broad Institute Genome Sequencing Center for Infectious Disease"/>
            <person name="Wu L."/>
            <person name="Ma J."/>
        </authorList>
    </citation>
    <scope>NUCLEOTIDE SEQUENCE [LARGE SCALE GENOMIC DNA]</scope>
    <source>
        <strain evidence="8">KCTC 23916</strain>
    </source>
</reference>
<organism evidence="7 8">
    <name type="scientific">Undibacterium macrobrachii</name>
    <dbReference type="NCBI Taxonomy" id="1119058"/>
    <lineage>
        <taxon>Bacteria</taxon>
        <taxon>Pseudomonadati</taxon>
        <taxon>Pseudomonadota</taxon>
        <taxon>Betaproteobacteria</taxon>
        <taxon>Burkholderiales</taxon>
        <taxon>Oxalobacteraceae</taxon>
        <taxon>Undibacterium</taxon>
    </lineage>
</organism>
<sequence length="199" mass="22197">MPRCLSSQYSSIAAGNALHYLPTIEFLEYRATSRIHRQLVDSIGLKIIVTNLTANPDLAQYQLSGGSFARERRILKADEFSSAFRLRPVQKTAHFVLYARPNDLPHARLGVVAAKRFAPRAATRNMIKRVTREIFRQSNLANVDCIVRLSKPVNSKAGPATNAQLKRDLRVEVLRLFVSQKASLKPINSSPNLTMSSAP</sequence>
<dbReference type="Gene3D" id="3.30.230.10">
    <property type="match status" value="1"/>
</dbReference>
<dbReference type="InterPro" id="IPR000100">
    <property type="entry name" value="RNase_P"/>
</dbReference>
<keyword evidence="3 6" id="KW-0255">Endonuclease</keyword>
<dbReference type="InterPro" id="IPR020568">
    <property type="entry name" value="Ribosomal_Su5_D2-typ_SF"/>
</dbReference>
<dbReference type="Proteomes" id="UP000620127">
    <property type="component" value="Unassembled WGS sequence"/>
</dbReference>